<dbReference type="Proteomes" id="UP001196661">
    <property type="component" value="Unassembled WGS sequence"/>
</dbReference>
<gene>
    <name evidence="1" type="ORF">IXB28_10055</name>
</gene>
<comment type="caution">
    <text evidence="1">The sequence shown here is derived from an EMBL/GenBank/DDBJ whole genome shotgun (WGS) entry which is preliminary data.</text>
</comment>
<evidence type="ECO:0000313" key="2">
    <source>
        <dbReference type="Proteomes" id="UP001196661"/>
    </source>
</evidence>
<keyword evidence="2" id="KW-1185">Reference proteome</keyword>
<name>A0ABS5Y3Y2_9CYAN</name>
<dbReference type="InterPro" id="IPR015947">
    <property type="entry name" value="PUA-like_sf"/>
</dbReference>
<organism evidence="1 2">
    <name type="scientific">Leptothoe kymatousa TAU-MAC 1615</name>
    <dbReference type="NCBI Taxonomy" id="2364775"/>
    <lineage>
        <taxon>Bacteria</taxon>
        <taxon>Bacillati</taxon>
        <taxon>Cyanobacteriota</taxon>
        <taxon>Cyanophyceae</taxon>
        <taxon>Nodosilineales</taxon>
        <taxon>Cymatolegaceae</taxon>
        <taxon>Leptothoe</taxon>
        <taxon>Leptothoe kymatousa</taxon>
    </lineage>
</organism>
<dbReference type="Gene3D" id="2.30.130.30">
    <property type="entry name" value="Hypothetical protein"/>
    <property type="match status" value="1"/>
</dbReference>
<evidence type="ECO:0000313" key="1">
    <source>
        <dbReference type="EMBL" id="MBT9312548.1"/>
    </source>
</evidence>
<dbReference type="EMBL" id="JADOER010000009">
    <property type="protein sequence ID" value="MBT9312548.1"/>
    <property type="molecule type" value="Genomic_DNA"/>
</dbReference>
<dbReference type="SUPFAM" id="SSF88697">
    <property type="entry name" value="PUA domain-like"/>
    <property type="match status" value="1"/>
</dbReference>
<proteinExistence type="predicted"/>
<dbReference type="RefSeq" id="WP_215618448.1">
    <property type="nucleotide sequence ID" value="NZ_JADOER010000009.1"/>
</dbReference>
<sequence>MEYPKDLRAITIHNPFCLDIGMGVKPLEFRSWDTKHRGLTLLHVGSNRSYEKEFAEAYPNITKESIDAMRGAIIGFAEIIDSFWSQEDSCYAHRIANPGLFRDTCPCPGALNYWKPQAKRKAEQEWAFQTAWDTIQKGEFDRPDPELIRESEIAYGLKPLKAG</sequence>
<accession>A0ABS5Y3Y2</accession>
<reference evidence="1 2" key="1">
    <citation type="journal article" date="2021" name="Mar. Drugs">
        <title>Genome Reduction and Secondary Metabolism of the Marine Sponge-Associated Cyanobacterium Leptothoe.</title>
        <authorList>
            <person name="Konstantinou D."/>
            <person name="Popin R.V."/>
            <person name="Fewer D.P."/>
            <person name="Sivonen K."/>
            <person name="Gkelis S."/>
        </authorList>
    </citation>
    <scope>NUCLEOTIDE SEQUENCE [LARGE SCALE GENOMIC DNA]</scope>
    <source>
        <strain evidence="1 2">TAU-MAC 1615</strain>
    </source>
</reference>
<protein>
    <recommendedName>
        <fullName evidence="3">ASCH domain-containing protein</fullName>
    </recommendedName>
</protein>
<evidence type="ECO:0008006" key="3">
    <source>
        <dbReference type="Google" id="ProtNLM"/>
    </source>
</evidence>